<dbReference type="GO" id="GO:0005524">
    <property type="term" value="F:ATP binding"/>
    <property type="evidence" value="ECO:0007669"/>
    <property type="project" value="InterPro"/>
</dbReference>
<feature type="domain" description="Protein kinase" evidence="1">
    <location>
        <begin position="60"/>
        <end position="306"/>
    </location>
</feature>
<keyword evidence="2" id="KW-0418">Kinase</keyword>
<dbReference type="SUPFAM" id="SSF56112">
    <property type="entry name" value="Protein kinase-like (PK-like)"/>
    <property type="match status" value="1"/>
</dbReference>
<dbReference type="GO" id="GO:0004672">
    <property type="term" value="F:protein kinase activity"/>
    <property type="evidence" value="ECO:0007669"/>
    <property type="project" value="InterPro"/>
</dbReference>
<dbReference type="Gene3D" id="1.10.510.10">
    <property type="entry name" value="Transferase(Phosphotransferase) domain 1"/>
    <property type="match status" value="1"/>
</dbReference>
<dbReference type="Pfam" id="PF00069">
    <property type="entry name" value="Pkinase"/>
    <property type="match status" value="1"/>
</dbReference>
<dbReference type="InterPro" id="IPR000719">
    <property type="entry name" value="Prot_kinase_dom"/>
</dbReference>
<name>A0AAN6PDR6_9PEZI</name>
<dbReference type="AlphaFoldDB" id="A0AAN6PDR6"/>
<reference evidence="3" key="1">
    <citation type="journal article" date="2023" name="Mol. Phylogenet. Evol.">
        <title>Genome-scale phylogeny and comparative genomics of the fungal order Sordariales.</title>
        <authorList>
            <person name="Hensen N."/>
            <person name="Bonometti L."/>
            <person name="Westerberg I."/>
            <person name="Brannstrom I.O."/>
            <person name="Guillou S."/>
            <person name="Cros-Aarteil S."/>
            <person name="Calhoun S."/>
            <person name="Haridas S."/>
            <person name="Kuo A."/>
            <person name="Mondo S."/>
            <person name="Pangilinan J."/>
            <person name="Riley R."/>
            <person name="LaButti K."/>
            <person name="Andreopoulos B."/>
            <person name="Lipzen A."/>
            <person name="Chen C."/>
            <person name="Yan M."/>
            <person name="Daum C."/>
            <person name="Ng V."/>
            <person name="Clum A."/>
            <person name="Steindorff A."/>
            <person name="Ohm R.A."/>
            <person name="Martin F."/>
            <person name="Silar P."/>
            <person name="Natvig D.O."/>
            <person name="Lalanne C."/>
            <person name="Gautier V."/>
            <person name="Ament-Velasquez S.L."/>
            <person name="Kruys A."/>
            <person name="Hutchinson M.I."/>
            <person name="Powell A.J."/>
            <person name="Barry K."/>
            <person name="Miller A.N."/>
            <person name="Grigoriev I.V."/>
            <person name="Debuchy R."/>
            <person name="Gladieux P."/>
            <person name="Hiltunen Thoren M."/>
            <person name="Johannesson H."/>
        </authorList>
    </citation>
    <scope>NUCLEOTIDE SEQUENCE [LARGE SCALE GENOMIC DNA]</scope>
    <source>
        <strain evidence="3">CBS 284.82</strain>
    </source>
</reference>
<gene>
    <name evidence="2" type="ORF">C8A01DRAFT_16939</name>
</gene>
<protein>
    <submittedName>
        <fullName evidence="2">Kinase-like domain-containing protein</fullName>
    </submittedName>
</protein>
<keyword evidence="2" id="KW-0808">Transferase</keyword>
<dbReference type="EMBL" id="MU854412">
    <property type="protein sequence ID" value="KAK4039026.1"/>
    <property type="molecule type" value="Genomic_DNA"/>
</dbReference>
<sequence>MAAGKLPKITDEKELQIWTCWNPETATELVKWHHFTPDDEAYIGKSHQGRFEITLDEFAAGLRRISDDAIFPEVPAGTQITTAPNNLDGAAVYIKRSGLKRYGMLKGDDCGAKEQMLGEALVMEKISKTPHPYIVRYHGCRVHRGRITGIVLEKLGDTLNNYAYCEPDEDEPRSRFEQIDKEAFLAGVESAIKFLHSLGLAHNDISPYNILVREAGDGSCMPVLIDFDSCGPFGGQLLSLGTAGFFDAEDKECGISHKKHDEFALKRLSEWWDKEHSSETHPFLGAIMEEAKKKQEDLEGSEDEKE</sequence>
<dbReference type="InterPro" id="IPR011009">
    <property type="entry name" value="Kinase-like_dom_sf"/>
</dbReference>
<organism evidence="2 3">
    <name type="scientific">Parachaetomium inaequale</name>
    <dbReference type="NCBI Taxonomy" id="2588326"/>
    <lineage>
        <taxon>Eukaryota</taxon>
        <taxon>Fungi</taxon>
        <taxon>Dikarya</taxon>
        <taxon>Ascomycota</taxon>
        <taxon>Pezizomycotina</taxon>
        <taxon>Sordariomycetes</taxon>
        <taxon>Sordariomycetidae</taxon>
        <taxon>Sordariales</taxon>
        <taxon>Chaetomiaceae</taxon>
        <taxon>Parachaetomium</taxon>
    </lineage>
</organism>
<comment type="caution">
    <text evidence="2">The sequence shown here is derived from an EMBL/GenBank/DDBJ whole genome shotgun (WGS) entry which is preliminary data.</text>
</comment>
<evidence type="ECO:0000313" key="3">
    <source>
        <dbReference type="Proteomes" id="UP001303115"/>
    </source>
</evidence>
<dbReference type="PROSITE" id="PS50011">
    <property type="entry name" value="PROTEIN_KINASE_DOM"/>
    <property type="match status" value="1"/>
</dbReference>
<accession>A0AAN6PDR6</accession>
<evidence type="ECO:0000313" key="2">
    <source>
        <dbReference type="EMBL" id="KAK4039026.1"/>
    </source>
</evidence>
<evidence type="ECO:0000259" key="1">
    <source>
        <dbReference type="PROSITE" id="PS50011"/>
    </source>
</evidence>
<keyword evidence="3" id="KW-1185">Reference proteome</keyword>
<proteinExistence type="predicted"/>
<dbReference type="Proteomes" id="UP001303115">
    <property type="component" value="Unassembled WGS sequence"/>
</dbReference>